<evidence type="ECO:0000313" key="3">
    <source>
        <dbReference type="Proteomes" id="UP000299102"/>
    </source>
</evidence>
<evidence type="ECO:0000256" key="1">
    <source>
        <dbReference type="SAM" id="MobiDB-lite"/>
    </source>
</evidence>
<sequence>MRHAFKVRILFAHRPFQRSQPITIKRRTVQKNRVGIGRERKREVVSAAEREMRTYDSGAPACDSAEGEGRGARCAAGSRRGFCSAGFVGARRPGAPGTRSATMARGTSSRIVARSAVAAFGSLPQLVTLVVGCRPESRTRDARRNVGYCPIIVIGIDNRQESSRLDGRNNYCSTSYEALPLCSSSRKRRNGENRNAGGKKESLRSAIPAQYTSFAGNSERQNFVHCTVYT</sequence>
<organism evidence="2 3">
    <name type="scientific">Eumeta variegata</name>
    <name type="common">Bagworm moth</name>
    <name type="synonym">Eumeta japonica</name>
    <dbReference type="NCBI Taxonomy" id="151549"/>
    <lineage>
        <taxon>Eukaryota</taxon>
        <taxon>Metazoa</taxon>
        <taxon>Ecdysozoa</taxon>
        <taxon>Arthropoda</taxon>
        <taxon>Hexapoda</taxon>
        <taxon>Insecta</taxon>
        <taxon>Pterygota</taxon>
        <taxon>Neoptera</taxon>
        <taxon>Endopterygota</taxon>
        <taxon>Lepidoptera</taxon>
        <taxon>Glossata</taxon>
        <taxon>Ditrysia</taxon>
        <taxon>Tineoidea</taxon>
        <taxon>Psychidae</taxon>
        <taxon>Oiketicinae</taxon>
        <taxon>Eumeta</taxon>
    </lineage>
</organism>
<accession>A0A4C1YTT6</accession>
<protein>
    <submittedName>
        <fullName evidence="2">Uncharacterized protein</fullName>
    </submittedName>
</protein>
<dbReference type="AlphaFoldDB" id="A0A4C1YTT6"/>
<dbReference type="EMBL" id="BGZK01001347">
    <property type="protein sequence ID" value="GBP77817.1"/>
    <property type="molecule type" value="Genomic_DNA"/>
</dbReference>
<keyword evidence="3" id="KW-1185">Reference proteome</keyword>
<feature type="region of interest" description="Disordered" evidence="1">
    <location>
        <begin position="183"/>
        <end position="202"/>
    </location>
</feature>
<dbReference type="Proteomes" id="UP000299102">
    <property type="component" value="Unassembled WGS sequence"/>
</dbReference>
<proteinExistence type="predicted"/>
<name>A0A4C1YTT6_EUMVA</name>
<gene>
    <name evidence="2" type="ORF">EVAR_51862_1</name>
</gene>
<comment type="caution">
    <text evidence="2">The sequence shown here is derived from an EMBL/GenBank/DDBJ whole genome shotgun (WGS) entry which is preliminary data.</text>
</comment>
<evidence type="ECO:0000313" key="2">
    <source>
        <dbReference type="EMBL" id="GBP77817.1"/>
    </source>
</evidence>
<reference evidence="2 3" key="1">
    <citation type="journal article" date="2019" name="Commun. Biol.">
        <title>The bagworm genome reveals a unique fibroin gene that provides high tensile strength.</title>
        <authorList>
            <person name="Kono N."/>
            <person name="Nakamura H."/>
            <person name="Ohtoshi R."/>
            <person name="Tomita M."/>
            <person name="Numata K."/>
            <person name="Arakawa K."/>
        </authorList>
    </citation>
    <scope>NUCLEOTIDE SEQUENCE [LARGE SCALE GENOMIC DNA]</scope>
</reference>